<comment type="similarity">
    <text evidence="1 6">Belongs to the glutaredoxin family.</text>
</comment>
<evidence type="ECO:0000259" key="7">
    <source>
        <dbReference type="Pfam" id="PF00462"/>
    </source>
</evidence>
<organism evidence="8 9">
    <name type="scientific">Polaromonas vacuolata</name>
    <dbReference type="NCBI Taxonomy" id="37448"/>
    <lineage>
        <taxon>Bacteria</taxon>
        <taxon>Pseudomonadati</taxon>
        <taxon>Pseudomonadota</taxon>
        <taxon>Betaproteobacteria</taxon>
        <taxon>Burkholderiales</taxon>
        <taxon>Comamonadaceae</taxon>
        <taxon>Polaromonas</taxon>
    </lineage>
</organism>
<keyword evidence="9" id="KW-1185">Reference proteome</keyword>
<dbReference type="Gene3D" id="3.40.30.10">
    <property type="entry name" value="Glutaredoxin"/>
    <property type="match status" value="1"/>
</dbReference>
<evidence type="ECO:0000256" key="1">
    <source>
        <dbReference type="ARBA" id="ARBA00007787"/>
    </source>
</evidence>
<dbReference type="AlphaFoldDB" id="A0A6H2H615"/>
<dbReference type="Pfam" id="PF00462">
    <property type="entry name" value="Glutaredoxin"/>
    <property type="match status" value="1"/>
</dbReference>
<dbReference type="GO" id="GO:0005737">
    <property type="term" value="C:cytoplasm"/>
    <property type="evidence" value="ECO:0007669"/>
    <property type="project" value="TreeGrafter"/>
</dbReference>
<dbReference type="PANTHER" id="PTHR45694:SF18">
    <property type="entry name" value="GLUTAREDOXIN-1-RELATED"/>
    <property type="match status" value="1"/>
</dbReference>
<keyword evidence="2 6" id="KW-0813">Transport</keyword>
<reference evidence="8 9" key="1">
    <citation type="submission" date="2020-04" db="EMBL/GenBank/DDBJ databases">
        <title>Complete genome of a Psychrophilic, Marine, Gas Vacuolate Bacterium Polaromonas vacuolata KCTC 22033T.</title>
        <authorList>
            <person name="Hwang K."/>
            <person name="Kim K.M."/>
        </authorList>
    </citation>
    <scope>NUCLEOTIDE SEQUENCE [LARGE SCALE GENOMIC DNA]</scope>
    <source>
        <strain evidence="8 9">KCTC 22033</strain>
    </source>
</reference>
<dbReference type="InterPro" id="IPR011767">
    <property type="entry name" value="GLR_AS"/>
</dbReference>
<dbReference type="InterPro" id="IPR036249">
    <property type="entry name" value="Thioredoxin-like_sf"/>
</dbReference>
<dbReference type="EMBL" id="CP051461">
    <property type="protein sequence ID" value="QJC55295.1"/>
    <property type="molecule type" value="Genomic_DNA"/>
</dbReference>
<keyword evidence="5 6" id="KW-0676">Redox-active center</keyword>
<proteinExistence type="inferred from homology"/>
<keyword evidence="3 6" id="KW-0249">Electron transport</keyword>
<dbReference type="CDD" id="cd03418">
    <property type="entry name" value="GRX_GRXb_1_3_like"/>
    <property type="match status" value="1"/>
</dbReference>
<dbReference type="GO" id="GO:0034599">
    <property type="term" value="P:cellular response to oxidative stress"/>
    <property type="evidence" value="ECO:0007669"/>
    <property type="project" value="TreeGrafter"/>
</dbReference>
<dbReference type="InterPro" id="IPR011900">
    <property type="entry name" value="GRX_bact"/>
</dbReference>
<dbReference type="PROSITE" id="PS51354">
    <property type="entry name" value="GLUTAREDOXIN_2"/>
    <property type="match status" value="1"/>
</dbReference>
<evidence type="ECO:0000313" key="9">
    <source>
        <dbReference type="Proteomes" id="UP000502041"/>
    </source>
</evidence>
<feature type="domain" description="Glutaredoxin" evidence="7">
    <location>
        <begin position="4"/>
        <end position="63"/>
    </location>
</feature>
<sequence>MQTVKIYTTGSCPYCVHAKQLLTQRGIQFDEVRVDSQPSERQVMMDLSGRRSVPQIFIGKNHVGGCDDLVALDGSGGLMPMLNAV</sequence>
<accession>A0A6H2H615</accession>
<dbReference type="NCBIfam" id="TIGR02181">
    <property type="entry name" value="GRX_bact"/>
    <property type="match status" value="1"/>
</dbReference>
<keyword evidence="6" id="KW-0963">Cytoplasm</keyword>
<dbReference type="InterPro" id="IPR002109">
    <property type="entry name" value="Glutaredoxin"/>
</dbReference>
<dbReference type="SUPFAM" id="SSF52833">
    <property type="entry name" value="Thioredoxin-like"/>
    <property type="match status" value="1"/>
</dbReference>
<dbReference type="InterPro" id="IPR014025">
    <property type="entry name" value="Glutaredoxin_subgr"/>
</dbReference>
<dbReference type="GO" id="GO:0015038">
    <property type="term" value="F:glutathione disulfide oxidoreductase activity"/>
    <property type="evidence" value="ECO:0007669"/>
    <property type="project" value="UniProtKB-UniRule"/>
</dbReference>
<evidence type="ECO:0000256" key="4">
    <source>
        <dbReference type="ARBA" id="ARBA00023157"/>
    </source>
</evidence>
<keyword evidence="4" id="KW-1015">Disulfide bond</keyword>
<gene>
    <name evidence="8" type="primary">grxC</name>
    <name evidence="8" type="ORF">HC248_00573</name>
</gene>
<dbReference type="PRINTS" id="PR00160">
    <property type="entry name" value="GLUTAREDOXIN"/>
</dbReference>
<evidence type="ECO:0000256" key="3">
    <source>
        <dbReference type="ARBA" id="ARBA00022982"/>
    </source>
</evidence>
<protein>
    <recommendedName>
        <fullName evidence="6">Glutaredoxin</fullName>
    </recommendedName>
</protein>
<dbReference type="PANTHER" id="PTHR45694">
    <property type="entry name" value="GLUTAREDOXIN 2"/>
    <property type="match status" value="1"/>
</dbReference>
<evidence type="ECO:0000313" key="8">
    <source>
        <dbReference type="EMBL" id="QJC55295.1"/>
    </source>
</evidence>
<evidence type="ECO:0000256" key="6">
    <source>
        <dbReference type="RuleBase" id="RU364065"/>
    </source>
</evidence>
<dbReference type="KEGG" id="pvac:HC248_00573"/>
<dbReference type="GO" id="GO:0045454">
    <property type="term" value="P:cell redox homeostasis"/>
    <property type="evidence" value="ECO:0007669"/>
    <property type="project" value="InterPro"/>
</dbReference>
<dbReference type="PROSITE" id="PS00195">
    <property type="entry name" value="GLUTAREDOXIN_1"/>
    <property type="match status" value="1"/>
</dbReference>
<dbReference type="Proteomes" id="UP000502041">
    <property type="component" value="Chromosome"/>
</dbReference>
<evidence type="ECO:0000256" key="5">
    <source>
        <dbReference type="ARBA" id="ARBA00023284"/>
    </source>
</evidence>
<dbReference type="RefSeq" id="WP_168921183.1">
    <property type="nucleotide sequence ID" value="NZ_CP051461.1"/>
</dbReference>
<comment type="function">
    <text evidence="6">Has a glutathione-disulfide oxidoreductase activity in the presence of NADPH and glutathione reductase. Reduces low molecular weight disulfides and proteins.</text>
</comment>
<evidence type="ECO:0000256" key="2">
    <source>
        <dbReference type="ARBA" id="ARBA00022448"/>
    </source>
</evidence>
<name>A0A6H2H615_9BURK</name>